<evidence type="ECO:0000313" key="1">
    <source>
        <dbReference type="EMBL" id="CUS41862.1"/>
    </source>
</evidence>
<proteinExistence type="predicted"/>
<organism evidence="1">
    <name type="scientific">hydrothermal vent metagenome</name>
    <dbReference type="NCBI Taxonomy" id="652676"/>
    <lineage>
        <taxon>unclassified sequences</taxon>
        <taxon>metagenomes</taxon>
        <taxon>ecological metagenomes</taxon>
    </lineage>
</organism>
<dbReference type="InterPro" id="IPR003718">
    <property type="entry name" value="OsmC/Ohr_fam"/>
</dbReference>
<dbReference type="EMBL" id="CZQC01000056">
    <property type="protein sequence ID" value="CUS41862.1"/>
    <property type="molecule type" value="Genomic_DNA"/>
</dbReference>
<dbReference type="NCBIfam" id="NF008009">
    <property type="entry name" value="PRK10738.1"/>
    <property type="match status" value="1"/>
</dbReference>
<accession>A0A170PLU7</accession>
<dbReference type="AlphaFoldDB" id="A0A170PLU7"/>
<dbReference type="PANTHER" id="PTHR34352:SF1">
    <property type="entry name" value="PROTEIN YHFA"/>
    <property type="match status" value="1"/>
</dbReference>
<sequence length="140" mass="15207">MKATVKWVDNAMFLGESGSGHAIVMDGPEDHGGRNMGIRPMEMLLLGLGGCTSFDVMSILSKQRLDVHDCVAEIEAERADAVPSVFTKIHVHFKVSGRNLKESLVERAVKLSAEKYCSASIMLEQAGVEITHSFAVSETD</sequence>
<dbReference type="PANTHER" id="PTHR34352">
    <property type="entry name" value="PROTEIN YHFA"/>
    <property type="match status" value="1"/>
</dbReference>
<dbReference type="InterPro" id="IPR036102">
    <property type="entry name" value="OsmC/Ohrsf"/>
</dbReference>
<dbReference type="Gene3D" id="3.30.300.20">
    <property type="match status" value="1"/>
</dbReference>
<dbReference type="Pfam" id="PF02566">
    <property type="entry name" value="OsmC"/>
    <property type="match status" value="1"/>
</dbReference>
<reference evidence="1" key="1">
    <citation type="submission" date="2015-10" db="EMBL/GenBank/DDBJ databases">
        <authorList>
            <person name="Gilbert D.G."/>
        </authorList>
    </citation>
    <scope>NUCLEOTIDE SEQUENCE</scope>
</reference>
<protein>
    <submittedName>
        <fullName evidence="1">OsmC/Ohr family protein</fullName>
    </submittedName>
</protein>
<dbReference type="InterPro" id="IPR015946">
    <property type="entry name" value="KH_dom-like_a/b"/>
</dbReference>
<dbReference type="SUPFAM" id="SSF82784">
    <property type="entry name" value="OsmC-like"/>
    <property type="match status" value="1"/>
</dbReference>
<dbReference type="Gene3D" id="2.20.25.10">
    <property type="match status" value="1"/>
</dbReference>
<gene>
    <name evidence="1" type="ORF">MGWOODY_Tha1084</name>
</gene>
<name>A0A170PLU7_9ZZZZ</name>